<name>A0ABR6RJI7_9BURK</name>
<dbReference type="Proteomes" id="UP000562492">
    <property type="component" value="Unassembled WGS sequence"/>
</dbReference>
<protein>
    <recommendedName>
        <fullName evidence="12">Cardiolipin synthase</fullName>
        <ecNumber evidence="12">2.7.8.-</ecNumber>
    </recommendedName>
</protein>
<feature type="domain" description="PLD phosphodiesterase" evidence="14">
    <location>
        <begin position="396"/>
        <end position="423"/>
    </location>
</feature>
<evidence type="ECO:0000256" key="13">
    <source>
        <dbReference type="SAM" id="Phobius"/>
    </source>
</evidence>
<dbReference type="PANTHER" id="PTHR21248">
    <property type="entry name" value="CARDIOLIPIN SYNTHASE"/>
    <property type="match status" value="1"/>
</dbReference>
<keyword evidence="9 13" id="KW-0472">Membrane</keyword>
<evidence type="ECO:0000256" key="9">
    <source>
        <dbReference type="ARBA" id="ARBA00023136"/>
    </source>
</evidence>
<keyword evidence="8" id="KW-0443">Lipid metabolism</keyword>
<dbReference type="NCBIfam" id="TIGR04265">
    <property type="entry name" value="bac_cardiolipin"/>
    <property type="match status" value="1"/>
</dbReference>
<dbReference type="PANTHER" id="PTHR21248:SF22">
    <property type="entry name" value="PHOSPHOLIPASE D"/>
    <property type="match status" value="1"/>
</dbReference>
<reference evidence="15 16" key="1">
    <citation type="submission" date="2020-08" db="EMBL/GenBank/DDBJ databases">
        <title>Functional genomics of gut bacteria from endangered species of beetles.</title>
        <authorList>
            <person name="Carlos-Shanley C."/>
        </authorList>
    </citation>
    <scope>NUCLEOTIDE SEQUENCE [LARGE SCALE GENOMIC DNA]</scope>
    <source>
        <strain evidence="15 16">S00124</strain>
    </source>
</reference>
<keyword evidence="3" id="KW-0444">Lipid biosynthesis</keyword>
<sequence>MTQLLTWENIKAVLSVVWPIYLFVVAIWILMQRRAPVATMGWLLSMGALPVVGLIVYYFIGPQRLKRQRIKRLRARNKSRVRETARRIRDAQPQLASHMRELVKLVDETSGFPISTAESVQLLSGGAATFDQILEDVSRAQHHVHLEYYIYEADQTGTRLRDALVERARAGVQVRLLVDALGAKRVNRKFIQPLLDVGGEFAVFHPTKIGRRLRPVINFRTHRKILVVDGRVGFTGGVNITDEEDRRVNPKAYHDVHLRMVGPIVTWLQTTFLEDWAYALQKTDQDIPEDLDALLPDLPDGIHPMQLVTSGPDNPQEPIHRAHVFAIQSARERVWLTTPYFVPTEAAMYALTGAALRGLDVRLLVPEKSDSLVVTAAARSYFDELIHAGVKVYEYQARMLHSKTLVVDDNVAIIGTANFDNRSFRLNYEVCAIGYGPALNSRLEEQFMADISRARLVEMDRKQRFLPRLGDSVARLFSPLL</sequence>
<dbReference type="SUPFAM" id="SSF56024">
    <property type="entry name" value="Phospholipase D/nuclease"/>
    <property type="match status" value="2"/>
</dbReference>
<evidence type="ECO:0000256" key="5">
    <source>
        <dbReference type="ARBA" id="ARBA00022692"/>
    </source>
</evidence>
<gene>
    <name evidence="15" type="ORF">HNP33_003448</name>
</gene>
<dbReference type="CDD" id="cd09110">
    <property type="entry name" value="PLDc_CLS_1"/>
    <property type="match status" value="1"/>
</dbReference>
<dbReference type="PROSITE" id="PS50035">
    <property type="entry name" value="PLD"/>
    <property type="match status" value="2"/>
</dbReference>
<keyword evidence="11" id="KW-1208">Phospholipid metabolism</keyword>
<dbReference type="EMBL" id="JACHKZ010000027">
    <property type="protein sequence ID" value="MBB6579336.1"/>
    <property type="molecule type" value="Genomic_DNA"/>
</dbReference>
<dbReference type="SMART" id="SM00155">
    <property type="entry name" value="PLDc"/>
    <property type="match status" value="2"/>
</dbReference>
<keyword evidence="7 13" id="KW-1133">Transmembrane helix</keyword>
<dbReference type="Gene3D" id="3.30.870.10">
    <property type="entry name" value="Endonuclease Chain A"/>
    <property type="match status" value="2"/>
</dbReference>
<evidence type="ECO:0000256" key="11">
    <source>
        <dbReference type="ARBA" id="ARBA00023264"/>
    </source>
</evidence>
<evidence type="ECO:0000256" key="8">
    <source>
        <dbReference type="ARBA" id="ARBA00023098"/>
    </source>
</evidence>
<dbReference type="Pfam" id="PF13396">
    <property type="entry name" value="PLDc_N"/>
    <property type="match status" value="1"/>
</dbReference>
<dbReference type="InterPro" id="IPR027379">
    <property type="entry name" value="CLS_N"/>
</dbReference>
<evidence type="ECO:0000313" key="15">
    <source>
        <dbReference type="EMBL" id="MBB6579336.1"/>
    </source>
</evidence>
<evidence type="ECO:0000256" key="10">
    <source>
        <dbReference type="ARBA" id="ARBA00023209"/>
    </source>
</evidence>
<dbReference type="InterPro" id="IPR001736">
    <property type="entry name" value="PLipase_D/transphosphatidylase"/>
</dbReference>
<evidence type="ECO:0000256" key="2">
    <source>
        <dbReference type="ARBA" id="ARBA00022475"/>
    </source>
</evidence>
<evidence type="ECO:0000256" key="6">
    <source>
        <dbReference type="ARBA" id="ARBA00022737"/>
    </source>
</evidence>
<organism evidence="15 16">
    <name type="scientific">Comamonas odontotermitis</name>
    <dbReference type="NCBI Taxonomy" id="379895"/>
    <lineage>
        <taxon>Bacteria</taxon>
        <taxon>Pseudomonadati</taxon>
        <taxon>Pseudomonadota</taxon>
        <taxon>Betaproteobacteria</taxon>
        <taxon>Burkholderiales</taxon>
        <taxon>Comamonadaceae</taxon>
        <taxon>Comamonas</taxon>
    </lineage>
</organism>
<accession>A0ABR6RJI7</accession>
<feature type="domain" description="PLD phosphodiesterase" evidence="14">
    <location>
        <begin position="217"/>
        <end position="244"/>
    </location>
</feature>
<evidence type="ECO:0000256" key="1">
    <source>
        <dbReference type="ARBA" id="ARBA00004651"/>
    </source>
</evidence>
<keyword evidence="5 13" id="KW-0812">Transmembrane</keyword>
<keyword evidence="6" id="KW-0677">Repeat</keyword>
<comment type="caution">
    <text evidence="15">The sequence shown here is derived from an EMBL/GenBank/DDBJ whole genome shotgun (WGS) entry which is preliminary data.</text>
</comment>
<evidence type="ECO:0000256" key="4">
    <source>
        <dbReference type="ARBA" id="ARBA00022679"/>
    </source>
</evidence>
<dbReference type="InterPro" id="IPR025202">
    <property type="entry name" value="PLD-like_dom"/>
</dbReference>
<evidence type="ECO:0000256" key="12">
    <source>
        <dbReference type="NCBIfam" id="TIGR04265"/>
    </source>
</evidence>
<evidence type="ECO:0000256" key="7">
    <source>
        <dbReference type="ARBA" id="ARBA00022989"/>
    </source>
</evidence>
<feature type="transmembrane region" description="Helical" evidence="13">
    <location>
        <begin position="37"/>
        <end position="60"/>
    </location>
</feature>
<evidence type="ECO:0000256" key="3">
    <source>
        <dbReference type="ARBA" id="ARBA00022516"/>
    </source>
</evidence>
<dbReference type="Pfam" id="PF13091">
    <property type="entry name" value="PLDc_2"/>
    <property type="match status" value="2"/>
</dbReference>
<dbReference type="InterPro" id="IPR022924">
    <property type="entry name" value="Cardiolipin_synthase"/>
</dbReference>
<dbReference type="GO" id="GO:0016740">
    <property type="term" value="F:transferase activity"/>
    <property type="evidence" value="ECO:0007669"/>
    <property type="project" value="UniProtKB-KW"/>
</dbReference>
<dbReference type="EC" id="2.7.8.-" evidence="12"/>
<keyword evidence="4 15" id="KW-0808">Transferase</keyword>
<feature type="transmembrane region" description="Helical" evidence="13">
    <location>
        <begin position="12"/>
        <end position="31"/>
    </location>
</feature>
<evidence type="ECO:0000313" key="16">
    <source>
        <dbReference type="Proteomes" id="UP000562492"/>
    </source>
</evidence>
<comment type="subcellular location">
    <subcellularLocation>
        <location evidence="1">Cell membrane</location>
        <topology evidence="1">Multi-pass membrane protein</topology>
    </subcellularLocation>
</comment>
<keyword evidence="2" id="KW-1003">Cell membrane</keyword>
<dbReference type="CDD" id="cd09112">
    <property type="entry name" value="PLDc_CLS_2"/>
    <property type="match status" value="1"/>
</dbReference>
<evidence type="ECO:0000259" key="14">
    <source>
        <dbReference type="PROSITE" id="PS50035"/>
    </source>
</evidence>
<keyword evidence="16" id="KW-1185">Reference proteome</keyword>
<keyword evidence="10" id="KW-0594">Phospholipid biosynthesis</keyword>
<proteinExistence type="predicted"/>